<dbReference type="Proteomes" id="UP000245533">
    <property type="component" value="Unassembled WGS sequence"/>
</dbReference>
<name>A0A316TSH2_9BACT</name>
<dbReference type="SUPFAM" id="SSF160544">
    <property type="entry name" value="EscU C-terminal domain-like"/>
    <property type="match status" value="1"/>
</dbReference>
<dbReference type="InterPro" id="IPR006135">
    <property type="entry name" value="T3SS_substrate_exporter"/>
</dbReference>
<evidence type="ECO:0000256" key="3">
    <source>
        <dbReference type="ARBA" id="ARBA00021622"/>
    </source>
</evidence>
<keyword evidence="15" id="KW-0969">Cilium</keyword>
<keyword evidence="10 13" id="KW-0472">Membrane</keyword>
<dbReference type="GO" id="GO:0005886">
    <property type="term" value="C:plasma membrane"/>
    <property type="evidence" value="ECO:0007669"/>
    <property type="project" value="UniProtKB-SubCell"/>
</dbReference>
<dbReference type="InterPro" id="IPR006136">
    <property type="entry name" value="FlhB"/>
</dbReference>
<proteinExistence type="inferred from homology"/>
<keyword evidence="8 13" id="KW-0653">Protein transport</keyword>
<keyword evidence="7 13" id="KW-1005">Bacterial flagellum biogenesis</keyword>
<dbReference type="InterPro" id="IPR029025">
    <property type="entry name" value="T3SS_substrate_exporter_C"/>
</dbReference>
<comment type="function">
    <text evidence="12 13">Required for formation of the rod structure in the basal body of the flagellar apparatus. Together with FliI and FliH, may constitute the export apparatus of flagellin.</text>
</comment>
<evidence type="ECO:0000256" key="9">
    <source>
        <dbReference type="ARBA" id="ARBA00022989"/>
    </source>
</evidence>
<evidence type="ECO:0000256" key="5">
    <source>
        <dbReference type="ARBA" id="ARBA00022475"/>
    </source>
</evidence>
<keyword evidence="16" id="KW-1185">Reference proteome</keyword>
<keyword evidence="4 13" id="KW-0813">Transport</keyword>
<dbReference type="OrthoDB" id="9807950at2"/>
<dbReference type="PRINTS" id="PR00950">
    <property type="entry name" value="TYPE3IMSPROT"/>
</dbReference>
<keyword evidence="11 13" id="KW-1006">Bacterial flagellum protein export</keyword>
<feature type="transmembrane region" description="Helical" evidence="13">
    <location>
        <begin position="138"/>
        <end position="164"/>
    </location>
</feature>
<feature type="transmembrane region" description="Helical" evidence="13">
    <location>
        <begin position="92"/>
        <end position="117"/>
    </location>
</feature>
<dbReference type="NCBIfam" id="TIGR00328">
    <property type="entry name" value="flhB"/>
    <property type="match status" value="1"/>
</dbReference>
<evidence type="ECO:0000256" key="2">
    <source>
        <dbReference type="ARBA" id="ARBA00010690"/>
    </source>
</evidence>
<evidence type="ECO:0000313" key="15">
    <source>
        <dbReference type="EMBL" id="PWN05194.1"/>
    </source>
</evidence>
<comment type="caution">
    <text evidence="15">The sequence shown here is derived from an EMBL/GenBank/DDBJ whole genome shotgun (WGS) entry which is preliminary data.</text>
</comment>
<dbReference type="GO" id="GO:0044780">
    <property type="term" value="P:bacterial-type flagellum assembly"/>
    <property type="evidence" value="ECO:0007669"/>
    <property type="project" value="InterPro"/>
</dbReference>
<dbReference type="EMBL" id="QGGB01000011">
    <property type="protein sequence ID" value="PWN05194.1"/>
    <property type="molecule type" value="Genomic_DNA"/>
</dbReference>
<evidence type="ECO:0000256" key="13">
    <source>
        <dbReference type="RuleBase" id="RU364091"/>
    </source>
</evidence>
<keyword evidence="5 13" id="KW-1003">Cell membrane</keyword>
<evidence type="ECO:0000256" key="11">
    <source>
        <dbReference type="ARBA" id="ARBA00023225"/>
    </source>
</evidence>
<feature type="transmembrane region" description="Helical" evidence="13">
    <location>
        <begin position="189"/>
        <end position="211"/>
    </location>
</feature>
<keyword evidence="6 13" id="KW-0812">Transmembrane</keyword>
<dbReference type="GO" id="GO:0009306">
    <property type="term" value="P:protein secretion"/>
    <property type="evidence" value="ECO:0007669"/>
    <property type="project" value="InterPro"/>
</dbReference>
<evidence type="ECO:0000256" key="12">
    <source>
        <dbReference type="ARBA" id="ARBA00025078"/>
    </source>
</evidence>
<gene>
    <name evidence="13 15" type="primary">flhB</name>
    <name evidence="15" type="ORF">DDZ15_15835</name>
</gene>
<evidence type="ECO:0000256" key="4">
    <source>
        <dbReference type="ARBA" id="ARBA00022448"/>
    </source>
</evidence>
<feature type="region of interest" description="Disordered" evidence="14">
    <location>
        <begin position="1"/>
        <end position="27"/>
    </location>
</feature>
<dbReference type="Gene3D" id="6.10.250.2080">
    <property type="match status" value="1"/>
</dbReference>
<organism evidence="15 16">
    <name type="scientific">Rhodohalobacter mucosus</name>
    <dbReference type="NCBI Taxonomy" id="2079485"/>
    <lineage>
        <taxon>Bacteria</taxon>
        <taxon>Pseudomonadati</taxon>
        <taxon>Balneolota</taxon>
        <taxon>Balneolia</taxon>
        <taxon>Balneolales</taxon>
        <taxon>Balneolaceae</taxon>
        <taxon>Rhodohalobacter</taxon>
    </lineage>
</organism>
<evidence type="ECO:0000256" key="10">
    <source>
        <dbReference type="ARBA" id="ARBA00023136"/>
    </source>
</evidence>
<keyword evidence="9 13" id="KW-1133">Transmembrane helix</keyword>
<comment type="subcellular location">
    <subcellularLocation>
        <location evidence="1">Cell membrane</location>
        <topology evidence="1">Multi-pass membrane protein</topology>
    </subcellularLocation>
</comment>
<dbReference type="PANTHER" id="PTHR30531">
    <property type="entry name" value="FLAGELLAR BIOSYNTHETIC PROTEIN FLHB"/>
    <property type="match status" value="1"/>
</dbReference>
<protein>
    <recommendedName>
        <fullName evidence="3 13">Flagellar biosynthetic protein FlhB</fullName>
    </recommendedName>
</protein>
<reference evidence="15 16" key="1">
    <citation type="submission" date="2018-05" db="EMBL/GenBank/DDBJ databases">
        <title>Rhodohalobacter halophilus gen. nov., sp. nov., a moderately halophilic member of the family Balneolaceae.</title>
        <authorList>
            <person name="Liu Z.-W."/>
        </authorList>
    </citation>
    <scope>NUCLEOTIDE SEQUENCE [LARGE SCALE GENOMIC DNA]</scope>
    <source>
        <strain evidence="15 16">8A47</strain>
    </source>
</reference>
<feature type="transmembrane region" description="Helical" evidence="13">
    <location>
        <begin position="33"/>
        <end position="54"/>
    </location>
</feature>
<feature type="compositionally biased region" description="Basic and acidic residues" evidence="14">
    <location>
        <begin position="1"/>
        <end position="14"/>
    </location>
</feature>
<evidence type="ECO:0000256" key="6">
    <source>
        <dbReference type="ARBA" id="ARBA00022692"/>
    </source>
</evidence>
<evidence type="ECO:0000256" key="1">
    <source>
        <dbReference type="ARBA" id="ARBA00004651"/>
    </source>
</evidence>
<dbReference type="Pfam" id="PF01312">
    <property type="entry name" value="Bac_export_2"/>
    <property type="match status" value="1"/>
</dbReference>
<evidence type="ECO:0000313" key="16">
    <source>
        <dbReference type="Proteomes" id="UP000245533"/>
    </source>
</evidence>
<dbReference type="RefSeq" id="WP_109648102.1">
    <property type="nucleotide sequence ID" value="NZ_QGGB01000011.1"/>
</dbReference>
<accession>A0A316TSH2</accession>
<sequence length="360" mass="40623">MAESDKQNKTEEPTPTRLKKAREEGNVPKSQEVASALLMLGAVVIMVSYGDWMYDQFRELFRHLYLNLDQPLENRDNAIVVLSDTLRTGFTIMFPMLVVLTSVAILANVGQTGIVYAPKVLEPKGNRISPIQGFKKIFSIQGIAELVKGLSKIAIVGIIIYVTLKDEVDLFKSMMVMPVTSTLIDTGRLILLMFTRILSALIILAIADSIYTRFKHQRDLRMTRQEVKDEFKQAEGDPHLKGKRKEQALGFSRRKRLDHAVLASDVVITNPTHYSVALSYDPERSSAPVVRVKGVRKRALRIREFAREYNVPIMENPPVARALYATTGEGETVPEEHFQIIAEILAYVYRLKENEGAYGN</sequence>
<keyword evidence="15" id="KW-0282">Flagellum</keyword>
<dbReference type="Gene3D" id="3.40.1690.10">
    <property type="entry name" value="secretion proteins EscU"/>
    <property type="match status" value="1"/>
</dbReference>
<comment type="similarity">
    <text evidence="2 13">Belongs to the type III secretion exporter family.</text>
</comment>
<dbReference type="AlphaFoldDB" id="A0A316TSH2"/>
<evidence type="ECO:0000256" key="14">
    <source>
        <dbReference type="SAM" id="MobiDB-lite"/>
    </source>
</evidence>
<evidence type="ECO:0000256" key="8">
    <source>
        <dbReference type="ARBA" id="ARBA00022927"/>
    </source>
</evidence>
<evidence type="ECO:0000256" key="7">
    <source>
        <dbReference type="ARBA" id="ARBA00022795"/>
    </source>
</evidence>
<dbReference type="PANTHER" id="PTHR30531:SF12">
    <property type="entry name" value="FLAGELLAR BIOSYNTHETIC PROTEIN FLHB"/>
    <property type="match status" value="1"/>
</dbReference>
<keyword evidence="15" id="KW-0966">Cell projection</keyword>